<evidence type="ECO:0000256" key="1">
    <source>
        <dbReference type="ARBA" id="ARBA00009986"/>
    </source>
</evidence>
<keyword evidence="8" id="KW-0175">Coiled coil</keyword>
<dbReference type="InterPro" id="IPR016161">
    <property type="entry name" value="Ald_DH/histidinol_DH"/>
</dbReference>
<dbReference type="eggNOG" id="COG1012">
    <property type="taxonomic scope" value="Bacteria"/>
</dbReference>
<evidence type="ECO:0000256" key="4">
    <source>
        <dbReference type="PIRNR" id="PIRNR036492"/>
    </source>
</evidence>
<dbReference type="Gene3D" id="3.40.309.10">
    <property type="entry name" value="Aldehyde Dehydrogenase, Chain A, domain 2"/>
    <property type="match status" value="1"/>
</dbReference>
<keyword evidence="2 4" id="KW-0560">Oxidoreductase</keyword>
<dbReference type="GO" id="GO:0006081">
    <property type="term" value="P:aldehyde metabolic process"/>
    <property type="evidence" value="ECO:0007669"/>
    <property type="project" value="InterPro"/>
</dbReference>
<sequence length="465" mass="51703">MLKEHIKGDVTFMYATLKGVQQEFVFSGAMKSFHARKQQLEKLKQMLHQHEQEFLRAVNKDLNKQEAEAFMMELGTVHAEITHALESLEEWMEPVNVKTPVTHTGSKSYLVNEPYGSVLIIAPWNYPIQLTFSPLVGALAAGNSAVIKPSELTPHTSSAIAAAVRATFAQEIVAVVEGDAKTSEALLKQGFDYIFFTGSVAVGKIVMKHAAEHLTPHTLELGGKSPVIVAEDAKLDLAAKRIAWGKFTNAGQTCIAPDYVMVHESVYKDFLKKLKKHTYNLFSQRTKEGTFTQIVNDKHFDRLAAFLNDGEIVLGGQSSKEDRLIAPTLLTDVDWDAPIMQDEIFGPILPVFPFKSATEVLVRVRSLPNPLALYVFSEEEQTQKLYTEQLSFGGGCINDTIMHVANPYLPFGGKGPSGIGAYHGYESFRTFSHQKGMLKQTTAFDMPLRYKSGKVMNKIIRSVFK</sequence>
<dbReference type="PROSITE" id="PS00070">
    <property type="entry name" value="ALDEHYDE_DEHYDR_CYS"/>
    <property type="match status" value="1"/>
</dbReference>
<dbReference type="AlphaFoldDB" id="A0A060LUG9"/>
<organism evidence="10 11">
    <name type="scientific">Shouchella lehensis G1</name>
    <dbReference type="NCBI Taxonomy" id="1246626"/>
    <lineage>
        <taxon>Bacteria</taxon>
        <taxon>Bacillati</taxon>
        <taxon>Bacillota</taxon>
        <taxon>Bacilli</taxon>
        <taxon>Bacillales</taxon>
        <taxon>Bacillaceae</taxon>
        <taxon>Shouchella</taxon>
    </lineage>
</organism>
<dbReference type="InterPro" id="IPR012394">
    <property type="entry name" value="Aldehyde_DH_NAD(P)"/>
</dbReference>
<dbReference type="KEGG" id="ble:BleG1_1169"/>
<dbReference type="CDD" id="cd07136">
    <property type="entry name" value="ALDH_YwdH-P39616"/>
    <property type="match status" value="1"/>
</dbReference>
<evidence type="ECO:0000256" key="7">
    <source>
        <dbReference type="RuleBase" id="RU003345"/>
    </source>
</evidence>
<dbReference type="SUPFAM" id="SSF53720">
    <property type="entry name" value="ALDH-like"/>
    <property type="match status" value="1"/>
</dbReference>
<dbReference type="PANTHER" id="PTHR43570">
    <property type="entry name" value="ALDEHYDE DEHYDROGENASE"/>
    <property type="match status" value="1"/>
</dbReference>
<dbReference type="GO" id="GO:0005737">
    <property type="term" value="C:cytoplasm"/>
    <property type="evidence" value="ECO:0007669"/>
    <property type="project" value="TreeGrafter"/>
</dbReference>
<feature type="domain" description="Aldehyde dehydrogenase" evidence="9">
    <location>
        <begin position="32"/>
        <end position="435"/>
    </location>
</feature>
<dbReference type="FunFam" id="3.40.605.10:FF:000004">
    <property type="entry name" value="Aldehyde dehydrogenase"/>
    <property type="match status" value="1"/>
</dbReference>
<evidence type="ECO:0000256" key="2">
    <source>
        <dbReference type="ARBA" id="ARBA00023002"/>
    </source>
</evidence>
<evidence type="ECO:0000259" key="9">
    <source>
        <dbReference type="Pfam" id="PF00171"/>
    </source>
</evidence>
<dbReference type="RefSeq" id="WP_244877290.1">
    <property type="nucleotide sequence ID" value="NZ_CP003923.1"/>
</dbReference>
<evidence type="ECO:0000256" key="8">
    <source>
        <dbReference type="SAM" id="Coils"/>
    </source>
</evidence>
<dbReference type="InterPro" id="IPR016162">
    <property type="entry name" value="Ald_DH_N"/>
</dbReference>
<dbReference type="FunFam" id="3.40.309.10:FF:000003">
    <property type="entry name" value="Aldehyde dehydrogenase"/>
    <property type="match status" value="1"/>
</dbReference>
<dbReference type="Gene3D" id="3.40.605.10">
    <property type="entry name" value="Aldehyde Dehydrogenase, Chain A, domain 1"/>
    <property type="match status" value="1"/>
</dbReference>
<dbReference type="STRING" id="1246626.BleG1_1169"/>
<evidence type="ECO:0000256" key="6">
    <source>
        <dbReference type="PROSITE-ProRule" id="PRU10007"/>
    </source>
</evidence>
<dbReference type="HOGENOM" id="CLU_005391_3_1_9"/>
<name>A0A060LUG9_9BACI</name>
<protein>
    <recommendedName>
        <fullName evidence="4">Aldehyde dehydrogenase</fullName>
    </recommendedName>
</protein>
<keyword evidence="11" id="KW-1185">Reference proteome</keyword>
<dbReference type="GO" id="GO:0004029">
    <property type="term" value="F:aldehyde dehydrogenase (NAD+) activity"/>
    <property type="evidence" value="ECO:0007669"/>
    <property type="project" value="TreeGrafter"/>
</dbReference>
<dbReference type="InterPro" id="IPR015590">
    <property type="entry name" value="Aldehyde_DH_dom"/>
</dbReference>
<comment type="similarity">
    <text evidence="1 4 7">Belongs to the aldehyde dehydrogenase family.</text>
</comment>
<dbReference type="Proteomes" id="UP000027142">
    <property type="component" value="Chromosome"/>
</dbReference>
<gene>
    <name evidence="10" type="ORF">BleG1_1169</name>
</gene>
<dbReference type="PIRSF" id="PIRSF036492">
    <property type="entry name" value="ALDH"/>
    <property type="match status" value="1"/>
</dbReference>
<feature type="coiled-coil region" evidence="8">
    <location>
        <begin position="33"/>
        <end position="60"/>
    </location>
</feature>
<dbReference type="PATRIC" id="fig|1246626.3.peg.1173"/>
<accession>A0A060LUG9</accession>
<evidence type="ECO:0000256" key="5">
    <source>
        <dbReference type="PIRSR" id="PIRSR036492-1"/>
    </source>
</evidence>
<keyword evidence="3" id="KW-0520">NAD</keyword>
<feature type="active site" evidence="5">
    <location>
        <position position="254"/>
    </location>
</feature>
<dbReference type="InterPro" id="IPR016160">
    <property type="entry name" value="Ald_DH_CS_CYS"/>
</dbReference>
<dbReference type="PROSITE" id="PS00687">
    <property type="entry name" value="ALDEHYDE_DEHYDR_GLU"/>
    <property type="match status" value="1"/>
</dbReference>
<dbReference type="InterPro" id="IPR029510">
    <property type="entry name" value="Ald_DH_CS_GLU"/>
</dbReference>
<evidence type="ECO:0000313" key="10">
    <source>
        <dbReference type="EMBL" id="AIC93772.1"/>
    </source>
</evidence>
<dbReference type="PANTHER" id="PTHR43570:SF16">
    <property type="entry name" value="ALDEHYDE DEHYDROGENASE TYPE III, ISOFORM Q"/>
    <property type="match status" value="1"/>
</dbReference>
<dbReference type="InterPro" id="IPR016163">
    <property type="entry name" value="Ald_DH_C"/>
</dbReference>
<evidence type="ECO:0000313" key="11">
    <source>
        <dbReference type="Proteomes" id="UP000027142"/>
    </source>
</evidence>
<dbReference type="Pfam" id="PF00171">
    <property type="entry name" value="Aldedh"/>
    <property type="match status" value="1"/>
</dbReference>
<evidence type="ECO:0000256" key="3">
    <source>
        <dbReference type="ARBA" id="ARBA00023027"/>
    </source>
</evidence>
<proteinExistence type="inferred from homology"/>
<reference evidence="10 11" key="1">
    <citation type="journal article" date="2014" name="Gene">
        <title>A comparative genomic analysis of the alkalitolerant soil bacterium Bacillus lehensis G1.</title>
        <authorList>
            <person name="Noor Y.M."/>
            <person name="Samsulrizal N.H."/>
            <person name="Jema'on N.A."/>
            <person name="Low K.O."/>
            <person name="Ramli A.N."/>
            <person name="Alias N.I."/>
            <person name="Damis S.I."/>
            <person name="Fuzi S.F."/>
            <person name="Isa M.N."/>
            <person name="Murad A.M."/>
            <person name="Raih M.F."/>
            <person name="Bakar F.D."/>
            <person name="Najimudin N."/>
            <person name="Mahadi N.M."/>
            <person name="Illias R.M."/>
        </authorList>
    </citation>
    <scope>NUCLEOTIDE SEQUENCE [LARGE SCALE GENOMIC DNA]</scope>
    <source>
        <strain evidence="10 11">G1</strain>
    </source>
</reference>
<feature type="active site" evidence="5 6">
    <location>
        <position position="220"/>
    </location>
</feature>
<dbReference type="EMBL" id="CP003923">
    <property type="protein sequence ID" value="AIC93772.1"/>
    <property type="molecule type" value="Genomic_DNA"/>
</dbReference>